<sequence length="265" mass="28662">MQRPVVTGESLTVDKGEEDEAMAQMVCDNFIEHEDDGDDYAHQFCEPMCLALKQVKLEVSAASSSLPQQKEVPSDTKIKVEPDESPHLSNGHASGLINGVEAATTVDDKTSVPMTPANRAAATTAGDVLSQDKNTMLLFQLPQTLPSIVSGEGSHARLQPGTSSALDTEEEEGKKKAEYCRLRDLPSGQIGCVKIYKSGRAELCLGNYALPINVGCQQDFLQEVAHVSIDETRKSGKMAVLGRVDRRLLVSPSFSSLLESSRSKR</sequence>
<comment type="subcellular location">
    <subcellularLocation>
        <location evidence="1">Nucleus</location>
    </subcellularLocation>
</comment>
<dbReference type="InterPro" id="IPR007811">
    <property type="entry name" value="RPC4"/>
</dbReference>
<dbReference type="RefSeq" id="XP_018012915.1">
    <property type="nucleotide sequence ID" value="XM_018157426.2"/>
</dbReference>
<accession>A0A8B7NH10</accession>
<proteinExistence type="predicted"/>
<evidence type="ECO:0000256" key="2">
    <source>
        <dbReference type="ARBA" id="ARBA00022478"/>
    </source>
</evidence>
<feature type="region of interest" description="Disordered" evidence="5">
    <location>
        <begin position="151"/>
        <end position="173"/>
    </location>
</feature>
<evidence type="ECO:0000256" key="3">
    <source>
        <dbReference type="ARBA" id="ARBA00023163"/>
    </source>
</evidence>
<protein>
    <submittedName>
        <fullName evidence="7">DNA-directed RNA polymerase III subunit rpc4</fullName>
    </submittedName>
</protein>
<evidence type="ECO:0000256" key="4">
    <source>
        <dbReference type="ARBA" id="ARBA00023242"/>
    </source>
</evidence>
<dbReference type="GO" id="GO:0005666">
    <property type="term" value="C:RNA polymerase III complex"/>
    <property type="evidence" value="ECO:0007669"/>
    <property type="project" value="InterPro"/>
</dbReference>
<evidence type="ECO:0000313" key="6">
    <source>
        <dbReference type="Proteomes" id="UP000694843"/>
    </source>
</evidence>
<name>A0A8B7NH10_HYAAZ</name>
<dbReference type="CTD" id="121856514"/>
<evidence type="ECO:0000256" key="5">
    <source>
        <dbReference type="SAM" id="MobiDB-lite"/>
    </source>
</evidence>
<dbReference type="KEGG" id="hazt:108669984"/>
<reference evidence="7" key="1">
    <citation type="submission" date="2025-08" db="UniProtKB">
        <authorList>
            <consortium name="RefSeq"/>
        </authorList>
    </citation>
    <scope>IDENTIFICATION</scope>
    <source>
        <tissue evidence="7">Whole organism</tissue>
    </source>
</reference>
<dbReference type="Pfam" id="PF05132">
    <property type="entry name" value="RNA_pol_Rpc4"/>
    <property type="match status" value="1"/>
</dbReference>
<dbReference type="Proteomes" id="UP000694843">
    <property type="component" value="Unplaced"/>
</dbReference>
<dbReference type="PANTHER" id="PTHR13408">
    <property type="entry name" value="DNA-DIRECTED RNA POLYMERASE III"/>
    <property type="match status" value="1"/>
</dbReference>
<dbReference type="OrthoDB" id="5836119at2759"/>
<dbReference type="GO" id="GO:0042797">
    <property type="term" value="P:tRNA transcription by RNA polymerase III"/>
    <property type="evidence" value="ECO:0007669"/>
    <property type="project" value="TreeGrafter"/>
</dbReference>
<gene>
    <name evidence="7" type="primary">LOC108669984</name>
</gene>
<keyword evidence="2 7" id="KW-0240">DNA-directed RNA polymerase</keyword>
<organism evidence="6 7">
    <name type="scientific">Hyalella azteca</name>
    <name type="common">Amphipod</name>
    <dbReference type="NCBI Taxonomy" id="294128"/>
    <lineage>
        <taxon>Eukaryota</taxon>
        <taxon>Metazoa</taxon>
        <taxon>Ecdysozoa</taxon>
        <taxon>Arthropoda</taxon>
        <taxon>Crustacea</taxon>
        <taxon>Multicrustacea</taxon>
        <taxon>Malacostraca</taxon>
        <taxon>Eumalacostraca</taxon>
        <taxon>Peracarida</taxon>
        <taxon>Amphipoda</taxon>
        <taxon>Senticaudata</taxon>
        <taxon>Talitrida</taxon>
        <taxon>Talitroidea</taxon>
        <taxon>Hyalellidae</taxon>
        <taxon>Hyalella</taxon>
    </lineage>
</organism>
<dbReference type="GO" id="GO:0003677">
    <property type="term" value="F:DNA binding"/>
    <property type="evidence" value="ECO:0007669"/>
    <property type="project" value="InterPro"/>
</dbReference>
<evidence type="ECO:0000256" key="1">
    <source>
        <dbReference type="ARBA" id="ARBA00004123"/>
    </source>
</evidence>
<dbReference type="AlphaFoldDB" id="A0A8B7NH10"/>
<dbReference type="GeneID" id="108669984"/>
<evidence type="ECO:0000313" key="7">
    <source>
        <dbReference type="RefSeq" id="XP_018012915.1"/>
    </source>
</evidence>
<keyword evidence="4" id="KW-0539">Nucleus</keyword>
<keyword evidence="3" id="KW-0804">Transcription</keyword>
<dbReference type="PANTHER" id="PTHR13408:SF0">
    <property type="entry name" value="DNA-DIRECTED RNA POLYMERASE III SUBUNIT RPC4"/>
    <property type="match status" value="1"/>
</dbReference>
<keyword evidence="6" id="KW-1185">Reference proteome</keyword>